<dbReference type="AlphaFoldDB" id="A0A7W6V0G7"/>
<dbReference type="InterPro" id="IPR000524">
    <property type="entry name" value="Tscrpt_reg_HTH_GntR"/>
</dbReference>
<dbReference type="GO" id="GO:0003700">
    <property type="term" value="F:DNA-binding transcription factor activity"/>
    <property type="evidence" value="ECO:0007669"/>
    <property type="project" value="InterPro"/>
</dbReference>
<keyword evidence="1" id="KW-0805">Transcription regulation</keyword>
<reference evidence="8 9" key="1">
    <citation type="submission" date="2020-08" db="EMBL/GenBank/DDBJ databases">
        <title>Genomic Encyclopedia of Type Strains, Phase IV (KMG-V): Genome sequencing to study the core and pangenomes of soil and plant-associated prokaryotes.</title>
        <authorList>
            <person name="Whitman W."/>
        </authorList>
    </citation>
    <scope>NUCLEOTIDE SEQUENCE [LARGE SCALE GENOMIC DNA]</scope>
    <source>
        <strain evidence="6 9">SEMIA 444</strain>
        <strain evidence="5 8">SEMIA 448</strain>
        <strain evidence="7 10">SEMIA 452</strain>
    </source>
</reference>
<keyword evidence="2" id="KW-0238">DNA-binding</keyword>
<evidence type="ECO:0000256" key="3">
    <source>
        <dbReference type="ARBA" id="ARBA00023163"/>
    </source>
</evidence>
<dbReference type="GO" id="GO:0045892">
    <property type="term" value="P:negative regulation of DNA-templated transcription"/>
    <property type="evidence" value="ECO:0007669"/>
    <property type="project" value="TreeGrafter"/>
</dbReference>
<accession>A0A7W6V0G7</accession>
<dbReference type="PANTHER" id="PTHR44846:SF1">
    <property type="entry name" value="MANNOSYL-D-GLYCERATE TRANSPORT_METABOLISM SYSTEM REPRESSOR MNGR-RELATED"/>
    <property type="match status" value="1"/>
</dbReference>
<evidence type="ECO:0000313" key="8">
    <source>
        <dbReference type="Proteomes" id="UP000520770"/>
    </source>
</evidence>
<dbReference type="Pfam" id="PF07702">
    <property type="entry name" value="UTRA"/>
    <property type="match status" value="1"/>
</dbReference>
<evidence type="ECO:0000313" key="7">
    <source>
        <dbReference type="EMBL" id="MBB4447688.1"/>
    </source>
</evidence>
<dbReference type="PROSITE" id="PS50949">
    <property type="entry name" value="HTH_GNTR"/>
    <property type="match status" value="1"/>
</dbReference>
<dbReference type="Proteomes" id="UP000524535">
    <property type="component" value="Unassembled WGS sequence"/>
</dbReference>
<dbReference type="Pfam" id="PF00392">
    <property type="entry name" value="GntR"/>
    <property type="match status" value="1"/>
</dbReference>
<dbReference type="SMART" id="SM00345">
    <property type="entry name" value="HTH_GNTR"/>
    <property type="match status" value="1"/>
</dbReference>
<proteinExistence type="predicted"/>
<dbReference type="SUPFAM" id="SSF64288">
    <property type="entry name" value="Chorismate lyase-like"/>
    <property type="match status" value="1"/>
</dbReference>
<dbReference type="Proteomes" id="UP000576087">
    <property type="component" value="Unassembled WGS sequence"/>
</dbReference>
<evidence type="ECO:0000313" key="9">
    <source>
        <dbReference type="Proteomes" id="UP000524535"/>
    </source>
</evidence>
<dbReference type="InterPro" id="IPR050679">
    <property type="entry name" value="Bact_HTH_transcr_reg"/>
</dbReference>
<dbReference type="SUPFAM" id="SSF46785">
    <property type="entry name" value="Winged helix' DNA-binding domain"/>
    <property type="match status" value="1"/>
</dbReference>
<dbReference type="PANTHER" id="PTHR44846">
    <property type="entry name" value="MANNOSYL-D-GLYCERATE TRANSPORT/METABOLISM SYSTEM REPRESSOR MNGR-RELATED"/>
    <property type="match status" value="1"/>
</dbReference>
<evidence type="ECO:0000313" key="6">
    <source>
        <dbReference type="EMBL" id="MBB4413373.1"/>
    </source>
</evidence>
<dbReference type="SMART" id="SM00866">
    <property type="entry name" value="UTRA"/>
    <property type="match status" value="1"/>
</dbReference>
<dbReference type="Gene3D" id="3.40.1410.10">
    <property type="entry name" value="Chorismate lyase-like"/>
    <property type="match status" value="1"/>
</dbReference>
<keyword evidence="9" id="KW-1185">Reference proteome</keyword>
<evidence type="ECO:0000259" key="4">
    <source>
        <dbReference type="PROSITE" id="PS50949"/>
    </source>
</evidence>
<keyword evidence="3" id="KW-0804">Transcription</keyword>
<dbReference type="InterPro" id="IPR028978">
    <property type="entry name" value="Chorismate_lyase_/UTRA_dom_sf"/>
</dbReference>
<dbReference type="InterPro" id="IPR036390">
    <property type="entry name" value="WH_DNA-bd_sf"/>
</dbReference>
<dbReference type="CDD" id="cd07377">
    <property type="entry name" value="WHTH_GntR"/>
    <property type="match status" value="1"/>
</dbReference>
<dbReference type="EMBL" id="JACIGW010000004">
    <property type="protein sequence ID" value="MBB4350195.1"/>
    <property type="molecule type" value="Genomic_DNA"/>
</dbReference>
<gene>
    <name evidence="6" type="ORF">GGE31_003899</name>
    <name evidence="5" type="ORF">GGE33_003958</name>
    <name evidence="7" type="ORF">GGE35_003523</name>
</gene>
<dbReference type="Gene3D" id="1.10.10.10">
    <property type="entry name" value="Winged helix-like DNA-binding domain superfamily/Winged helix DNA-binding domain"/>
    <property type="match status" value="1"/>
</dbReference>
<comment type="caution">
    <text evidence="7">The sequence shown here is derived from an EMBL/GenBank/DDBJ whole genome shotgun (WGS) entry which is preliminary data.</text>
</comment>
<sequence>MIGKLEPGSVLPSEVALSQTYGVAVGTIRRALMDLTNDGILSRRRKTGTVVTGRKPQHSLRLFFQYFRLHGLDGSLSKSVTTVTSLDHATASADDAGKLQIEKDAPIVRFHRFRSIDDRPIMHETLTLSREKVPNFPERKEDIPSLFYLHLLEHHGLRISAVREQIGADLANEDDARWLDLKLPAAVLTIDEIAYDQMAVPVLISAHRATTANHRYVNEVQ</sequence>
<evidence type="ECO:0000256" key="1">
    <source>
        <dbReference type="ARBA" id="ARBA00023015"/>
    </source>
</evidence>
<dbReference type="GO" id="GO:0003677">
    <property type="term" value="F:DNA binding"/>
    <property type="evidence" value="ECO:0007669"/>
    <property type="project" value="UniProtKB-KW"/>
</dbReference>
<evidence type="ECO:0000313" key="10">
    <source>
        <dbReference type="Proteomes" id="UP000576087"/>
    </source>
</evidence>
<dbReference type="InterPro" id="IPR011663">
    <property type="entry name" value="UTRA"/>
</dbReference>
<name>A0A7W6V0G7_9HYPH</name>
<dbReference type="Proteomes" id="UP000520770">
    <property type="component" value="Unassembled WGS sequence"/>
</dbReference>
<organism evidence="7 10">
    <name type="scientific">Aliirhizobium cellulosilyticum</name>
    <dbReference type="NCBI Taxonomy" id="393664"/>
    <lineage>
        <taxon>Bacteria</taxon>
        <taxon>Pseudomonadati</taxon>
        <taxon>Pseudomonadota</taxon>
        <taxon>Alphaproteobacteria</taxon>
        <taxon>Hyphomicrobiales</taxon>
        <taxon>Rhizobiaceae</taxon>
        <taxon>Aliirhizobium</taxon>
    </lineage>
</organism>
<protein>
    <submittedName>
        <fullName evidence="7">GntR family transcriptional regulator</fullName>
    </submittedName>
</protein>
<feature type="domain" description="HTH gntR-type" evidence="4">
    <location>
        <begin position="1"/>
        <end position="54"/>
    </location>
</feature>
<dbReference type="InterPro" id="IPR036388">
    <property type="entry name" value="WH-like_DNA-bd_sf"/>
</dbReference>
<dbReference type="EMBL" id="JACIHM010000005">
    <property type="protein sequence ID" value="MBB4447688.1"/>
    <property type="molecule type" value="Genomic_DNA"/>
</dbReference>
<evidence type="ECO:0000313" key="5">
    <source>
        <dbReference type="EMBL" id="MBB4350195.1"/>
    </source>
</evidence>
<evidence type="ECO:0000256" key="2">
    <source>
        <dbReference type="ARBA" id="ARBA00023125"/>
    </source>
</evidence>
<dbReference type="EMBL" id="JACIGY010000005">
    <property type="protein sequence ID" value="MBB4413373.1"/>
    <property type="molecule type" value="Genomic_DNA"/>
</dbReference>